<dbReference type="Proteomes" id="UP001144673">
    <property type="component" value="Chromosome 1"/>
</dbReference>
<reference evidence="1" key="1">
    <citation type="journal article" date="2023" name="Access Microbiol">
        <title>De-novo genome assembly for Akanthomyces muscarius, a biocontrol agent of insect agricultural pests.</title>
        <authorList>
            <person name="Erdos Z."/>
            <person name="Studholme D.J."/>
            <person name="Raymond B."/>
            <person name="Sharma M."/>
        </authorList>
    </citation>
    <scope>NUCLEOTIDE SEQUENCE</scope>
    <source>
        <strain evidence="1">Ve6</strain>
    </source>
</reference>
<proteinExistence type="predicted"/>
<dbReference type="AlphaFoldDB" id="A0A9W8QLA7"/>
<comment type="caution">
    <text evidence="1">The sequence shown here is derived from an EMBL/GenBank/DDBJ whole genome shotgun (WGS) entry which is preliminary data.</text>
</comment>
<organism evidence="1 2">
    <name type="scientific">Akanthomyces muscarius</name>
    <name type="common">Entomopathogenic fungus</name>
    <name type="synonym">Lecanicillium muscarium</name>
    <dbReference type="NCBI Taxonomy" id="2231603"/>
    <lineage>
        <taxon>Eukaryota</taxon>
        <taxon>Fungi</taxon>
        <taxon>Dikarya</taxon>
        <taxon>Ascomycota</taxon>
        <taxon>Pezizomycotina</taxon>
        <taxon>Sordariomycetes</taxon>
        <taxon>Hypocreomycetidae</taxon>
        <taxon>Hypocreales</taxon>
        <taxon>Cordycipitaceae</taxon>
        <taxon>Akanthomyces</taxon>
    </lineage>
</organism>
<dbReference type="EMBL" id="JAJHUN010000001">
    <property type="protein sequence ID" value="KAJ4163440.1"/>
    <property type="molecule type" value="Genomic_DNA"/>
</dbReference>
<evidence type="ECO:0000313" key="1">
    <source>
        <dbReference type="EMBL" id="KAJ4163440.1"/>
    </source>
</evidence>
<dbReference type="RefSeq" id="XP_056058355.1">
    <property type="nucleotide sequence ID" value="XM_056202838.1"/>
</dbReference>
<dbReference type="KEGG" id="amus:LMH87_005169"/>
<protein>
    <submittedName>
        <fullName evidence="1">Uncharacterized protein</fullName>
    </submittedName>
</protein>
<keyword evidence="2" id="KW-1185">Reference proteome</keyword>
<name>A0A9W8QLA7_AKAMU</name>
<dbReference type="GeneID" id="80892328"/>
<gene>
    <name evidence="1" type="ORF">LMH87_005169</name>
</gene>
<sequence>MGRGTRFLYESSRRGSRCCASRIDDTSEPYNKGTKPRRPQTDILEIGKLGTMFFICERSNLIASENPKKCHYKPLGNLLVPIMRPPLLSPQVAWPDQTTIPLSSPYDARQFGRWTSSFEMCASACFPAQHTKTRVRCRARGRPDLLEPGSACLATEPATAGTCIYT</sequence>
<evidence type="ECO:0000313" key="2">
    <source>
        <dbReference type="Proteomes" id="UP001144673"/>
    </source>
</evidence>
<accession>A0A9W8QLA7</accession>